<dbReference type="SMART" id="SM00099">
    <property type="entry name" value="btg1"/>
    <property type="match status" value="1"/>
</dbReference>
<feature type="region of interest" description="Disordered" evidence="3">
    <location>
        <begin position="685"/>
        <end position="711"/>
    </location>
</feature>
<dbReference type="GO" id="GO:0005737">
    <property type="term" value="C:cytoplasm"/>
    <property type="evidence" value="ECO:0007669"/>
    <property type="project" value="TreeGrafter"/>
</dbReference>
<dbReference type="InterPro" id="IPR015676">
    <property type="entry name" value="Tob1/2"/>
</dbReference>
<dbReference type="OrthoDB" id="19928at2759"/>
<reference evidence="5" key="2">
    <citation type="submission" date="2015-11" db="EMBL/GenBank/DDBJ databases">
        <authorList>
            <person name="Zhang Y."/>
            <person name="Guo Z."/>
        </authorList>
    </citation>
    <scope>NUCLEOTIDE SEQUENCE</scope>
</reference>
<evidence type="ECO:0000313" key="5">
    <source>
        <dbReference type="EMBL" id="CDS37779.2"/>
    </source>
</evidence>
<dbReference type="Gene3D" id="3.90.640.90">
    <property type="entry name" value="Anti-proliferative protein, N-terminal domain"/>
    <property type="match status" value="1"/>
</dbReference>
<gene>
    <name evidence="5" type="ORF">EmuJ_000505300</name>
</gene>
<feature type="compositionally biased region" description="Low complexity" evidence="3">
    <location>
        <begin position="701"/>
        <end position="711"/>
    </location>
</feature>
<feature type="compositionally biased region" description="Polar residues" evidence="3">
    <location>
        <begin position="239"/>
        <end position="257"/>
    </location>
</feature>
<dbReference type="STRING" id="6211.A0A068Y3P2"/>
<name>A0A068Y3P2_ECHMU</name>
<evidence type="ECO:0000256" key="2">
    <source>
        <dbReference type="ARBA" id="ARBA00022553"/>
    </source>
</evidence>
<accession>A0A068Y3P2</accession>
<dbReference type="InterPro" id="IPR036054">
    <property type="entry name" value="BTG-like_sf"/>
</dbReference>
<dbReference type="PANTHER" id="PTHR17537">
    <property type="entry name" value="TRANSDUCER OF ERBB2 TOB"/>
    <property type="match status" value="1"/>
</dbReference>
<keyword evidence="6" id="KW-1185">Reference proteome</keyword>
<dbReference type="SUPFAM" id="SSF160696">
    <property type="entry name" value="BTG domain-like"/>
    <property type="match status" value="1"/>
</dbReference>
<evidence type="ECO:0000256" key="1">
    <source>
        <dbReference type="ARBA" id="ARBA00007989"/>
    </source>
</evidence>
<organism evidence="5 6">
    <name type="scientific">Echinococcus multilocularis</name>
    <name type="common">Fox tapeworm</name>
    <dbReference type="NCBI Taxonomy" id="6211"/>
    <lineage>
        <taxon>Eukaryota</taxon>
        <taxon>Metazoa</taxon>
        <taxon>Spiralia</taxon>
        <taxon>Lophotrochozoa</taxon>
        <taxon>Platyhelminthes</taxon>
        <taxon>Cestoda</taxon>
        <taxon>Eucestoda</taxon>
        <taxon>Cyclophyllidea</taxon>
        <taxon>Taeniidae</taxon>
        <taxon>Echinococcus</taxon>
    </lineage>
</organism>
<dbReference type="GO" id="GO:0003714">
    <property type="term" value="F:transcription corepressor activity"/>
    <property type="evidence" value="ECO:0007669"/>
    <property type="project" value="TreeGrafter"/>
</dbReference>
<evidence type="ECO:0000259" key="4">
    <source>
        <dbReference type="SMART" id="SM00099"/>
    </source>
</evidence>
<reference evidence="5" key="1">
    <citation type="journal article" date="2013" name="Nature">
        <title>The genomes of four tapeworm species reveal adaptations to parasitism.</title>
        <authorList>
            <person name="Tsai I.J."/>
            <person name="Zarowiecki M."/>
            <person name="Holroyd N."/>
            <person name="Garciarrubio A."/>
            <person name="Sanchez-Flores A."/>
            <person name="Brooks K.L."/>
            <person name="Tracey A."/>
            <person name="Bobes R.J."/>
            <person name="Fragoso G."/>
            <person name="Sciutto E."/>
            <person name="Aslett M."/>
            <person name="Beasley H."/>
            <person name="Bennett H.M."/>
            <person name="Cai J."/>
            <person name="Camicia F."/>
            <person name="Clark R."/>
            <person name="Cucher M."/>
            <person name="De Silva N."/>
            <person name="Day T.A."/>
            <person name="Deplazes P."/>
            <person name="Estrada K."/>
            <person name="Fernandez C."/>
            <person name="Holland P.W."/>
            <person name="Hou J."/>
            <person name="Hu S."/>
            <person name="Huckvale T."/>
            <person name="Hung S.S."/>
            <person name="Kamenetzky L."/>
            <person name="Keane J.A."/>
            <person name="Kiss F."/>
            <person name="Koziol U."/>
            <person name="Lambert O."/>
            <person name="Liu K."/>
            <person name="Luo X."/>
            <person name="Luo Y."/>
            <person name="Macchiaroli N."/>
            <person name="Nichol S."/>
            <person name="Paps J."/>
            <person name="Parkinson J."/>
            <person name="Pouchkina-Stantcheva N."/>
            <person name="Riddiford N."/>
            <person name="Rosenzvit M."/>
            <person name="Salinas G."/>
            <person name="Wasmuth J.D."/>
            <person name="Zamanian M."/>
            <person name="Zheng Y."/>
            <person name="Cai X."/>
            <person name="Soberon X."/>
            <person name="Olson P.D."/>
            <person name="Laclette J.P."/>
            <person name="Brehm K."/>
            <person name="Berriman M."/>
            <person name="Garciarrubio A."/>
            <person name="Bobes R.J."/>
            <person name="Fragoso G."/>
            <person name="Sanchez-Flores A."/>
            <person name="Estrada K."/>
            <person name="Cevallos M.A."/>
            <person name="Morett E."/>
            <person name="Gonzalez V."/>
            <person name="Portillo T."/>
            <person name="Ochoa-Leyva A."/>
            <person name="Jose M.V."/>
            <person name="Sciutto E."/>
            <person name="Landa A."/>
            <person name="Jimenez L."/>
            <person name="Valdes V."/>
            <person name="Carrero J.C."/>
            <person name="Larralde C."/>
            <person name="Morales-Montor J."/>
            <person name="Limon-Lason J."/>
            <person name="Soberon X."/>
            <person name="Laclette J.P."/>
        </authorList>
    </citation>
    <scope>NUCLEOTIDE SEQUENCE [LARGE SCALE GENOMIC DNA]</scope>
</reference>
<dbReference type="Proteomes" id="UP000017246">
    <property type="component" value="Unassembled WGS sequence"/>
</dbReference>
<feature type="compositionally biased region" description="Polar residues" evidence="3">
    <location>
        <begin position="214"/>
        <end position="230"/>
    </location>
</feature>
<feature type="domain" description="Anti-proliferative protein" evidence="4">
    <location>
        <begin position="1"/>
        <end position="107"/>
    </location>
</feature>
<dbReference type="InterPro" id="IPR002087">
    <property type="entry name" value="Anti_prolifrtn"/>
</dbReference>
<dbReference type="PANTHER" id="PTHR17537:SF5">
    <property type="entry name" value="TRANSDUCER OF ERBB2, ISOFORM A"/>
    <property type="match status" value="1"/>
</dbReference>
<dbReference type="AlphaFoldDB" id="A0A068Y3P2"/>
<evidence type="ECO:0000313" key="6">
    <source>
        <dbReference type="Proteomes" id="UP000017246"/>
    </source>
</evidence>
<proteinExistence type="inferred from homology"/>
<comment type="similarity">
    <text evidence="1">Belongs to the BTG family.</text>
</comment>
<keyword evidence="2" id="KW-0597">Phosphoprotein</keyword>
<dbReference type="EMBL" id="LN902843">
    <property type="protein sequence ID" value="CDS37779.2"/>
    <property type="molecule type" value="Genomic_DNA"/>
</dbReference>
<dbReference type="OMA" id="WSEIQAC"/>
<sequence length="725" mass="79913">MYIEVSVAVNYLLSHLYTKLPRRRVDNFGEELERCLLRKLQPHWFTESSSQDASHRCFQTSGPHTDFIFPEAAISSGLEWSEIQACLPAGLVITIDPGHVACQYGSSESSPVISNSAWSAGNGCTSASLSSSGCSSASSVSSSNGSSGSWSKTKHQVLYSATPRGGNGYNMSGEKELDAPLNEVAKKQLDDVQTHLATEAALSVLTEPEDVALTQNGSDHSKTGISNESITGVGDSHGYQDTTANSASGGKNTSTDPTIDSSFLDHGVNIESQAKSDVENHFPFNDFHTKPLRHVDEVGELQQFDFHTNQHNPPPFTQPPTTFTQKTTTTPSFTAATFAATKFGSTKLKNQAKRPHRLVSACDPPVMGYASQLLEAIGQNPLQPNQMPLCDRLMRLNEFHRNGGGLYAGHNFGMDPPRGGYFGSYQPLDRSGDMAYNSSSYSSGFMDNAPVMSLYGNSDAPSGYGMRSNNLVNNPMWSQFEKIRSEFQLKNSQYLQQQQQQQENSSLLNRNPGFGFNTVEGNISSARNITAFNTSTPRGALQQADVKHGFGDDLELSQELHDLWSSQKFTPNSTNAFCWPGDVNKSSTDTSLGQMVVGHSFPLYPPSSSFHLLHPASFDPTEEEQTYTHRHTRTMCMKRRVFPIFLTLSRDPHNVFYFIRIILSHSLLFRRFVLPSSIHVLHDEEDRTRKGPKTKTRRQETTTTTPSSSQSPFAAISIAFPYQQT</sequence>
<feature type="region of interest" description="Disordered" evidence="3">
    <location>
        <begin position="214"/>
        <end position="257"/>
    </location>
</feature>
<dbReference type="eggNOG" id="KOG4006">
    <property type="taxonomic scope" value="Eukaryota"/>
</dbReference>
<dbReference type="Pfam" id="PF07742">
    <property type="entry name" value="BTG"/>
    <property type="match status" value="1"/>
</dbReference>
<protein>
    <submittedName>
        <fullName evidence="5">Anti proliferative protein</fullName>
    </submittedName>
</protein>
<dbReference type="GO" id="GO:0005634">
    <property type="term" value="C:nucleus"/>
    <property type="evidence" value="ECO:0007669"/>
    <property type="project" value="TreeGrafter"/>
</dbReference>
<evidence type="ECO:0000256" key="3">
    <source>
        <dbReference type="SAM" id="MobiDB-lite"/>
    </source>
</evidence>